<sequence length="137" mass="15529">MDATPEVGGARTVEQAEGRHWGDPPADATPMVKTVYELRRKPIAAMDTEDLRMLLSQQEGVDVLVPVALTLLERDPLAEGDFYAGDLLTAVLRIPRYYWRQHSDQLRRVSSVLEKLNDLDEHDSLRQQIEVFRAEAS</sequence>
<protein>
    <submittedName>
        <fullName evidence="2">Uncharacterized protein</fullName>
    </submittedName>
</protein>
<comment type="caution">
    <text evidence="2">The sequence shown here is derived from an EMBL/GenBank/DDBJ whole genome shotgun (WGS) entry which is preliminary data.</text>
</comment>
<proteinExistence type="predicted"/>
<dbReference type="Pfam" id="PF18616">
    <property type="entry name" value="CdiI_3"/>
    <property type="match status" value="1"/>
</dbReference>
<keyword evidence="3" id="KW-1185">Reference proteome</keyword>
<organism evidence="2 3">
    <name type="scientific">Amycolatopsis magusensis</name>
    <dbReference type="NCBI Taxonomy" id="882444"/>
    <lineage>
        <taxon>Bacteria</taxon>
        <taxon>Bacillati</taxon>
        <taxon>Actinomycetota</taxon>
        <taxon>Actinomycetes</taxon>
        <taxon>Pseudonocardiales</taxon>
        <taxon>Pseudonocardiaceae</taxon>
        <taxon>Amycolatopsis</taxon>
    </lineage>
</organism>
<dbReference type="RefSeq" id="WP_209665147.1">
    <property type="nucleotide sequence ID" value="NZ_JAGGMS010000001.1"/>
</dbReference>
<gene>
    <name evidence="2" type="ORF">JOM49_003294</name>
</gene>
<dbReference type="Proteomes" id="UP000741013">
    <property type="component" value="Unassembled WGS sequence"/>
</dbReference>
<evidence type="ECO:0000256" key="1">
    <source>
        <dbReference type="SAM" id="MobiDB-lite"/>
    </source>
</evidence>
<feature type="region of interest" description="Disordered" evidence="1">
    <location>
        <begin position="1"/>
        <end position="28"/>
    </location>
</feature>
<evidence type="ECO:0000313" key="2">
    <source>
        <dbReference type="EMBL" id="MBP2181768.1"/>
    </source>
</evidence>
<evidence type="ECO:0000313" key="3">
    <source>
        <dbReference type="Proteomes" id="UP000741013"/>
    </source>
</evidence>
<accession>A0ABS4PR25</accession>
<dbReference type="InterPro" id="IPR040547">
    <property type="entry name" value="CdiI"/>
</dbReference>
<dbReference type="CDD" id="cd20691">
    <property type="entry name" value="CdiI_EC536-like"/>
    <property type="match status" value="1"/>
</dbReference>
<dbReference type="EMBL" id="JAGGMS010000001">
    <property type="protein sequence ID" value="MBP2181768.1"/>
    <property type="molecule type" value="Genomic_DNA"/>
</dbReference>
<reference evidence="2 3" key="1">
    <citation type="submission" date="2021-03" db="EMBL/GenBank/DDBJ databases">
        <title>Sequencing the genomes of 1000 actinobacteria strains.</title>
        <authorList>
            <person name="Klenk H.-P."/>
        </authorList>
    </citation>
    <scope>NUCLEOTIDE SEQUENCE [LARGE SCALE GENOMIC DNA]</scope>
    <source>
        <strain evidence="2 3">DSM 45510</strain>
    </source>
</reference>
<name>A0ABS4PR25_9PSEU</name>